<evidence type="ECO:0000313" key="2">
    <source>
        <dbReference type="EMBL" id="KAH9318005.1"/>
    </source>
</evidence>
<feature type="domain" description="5MP1/2-like HEAT" evidence="1">
    <location>
        <begin position="193"/>
        <end position="247"/>
    </location>
</feature>
<gene>
    <name evidence="2" type="ORF">KI387_019774</name>
</gene>
<keyword evidence="3" id="KW-1185">Reference proteome</keyword>
<feature type="non-terminal residue" evidence="2">
    <location>
        <position position="247"/>
    </location>
</feature>
<protein>
    <recommendedName>
        <fullName evidence="1">5MP1/2-like HEAT domain-containing protein</fullName>
    </recommendedName>
</protein>
<dbReference type="Pfam" id="PF25504">
    <property type="entry name" value="HEAT_5MP1_2"/>
    <property type="match status" value="2"/>
</dbReference>
<sequence>RGRERRGLTEVNPFHKRMVKGRSCLHSGEKRGWIRHQPTEHASAILAARDGELFNRMPQKDDSHWRDWLQDNMVSVTLAGSANICLHVNVFLSSKEKPTLGGTRIKTRKQNIAAPLDPATFADGVVGIYVDHEGDLELVAKSFESAELDFSRYNDTFFFEVVFTGGHTQLGTIKPEECDRHTFAVLNCEPARQNNLVAKGIVLLFITDFFKEYLVDNSLDDLIGLLKRGKMEDNLLELFPVQKRTTE</sequence>
<dbReference type="AlphaFoldDB" id="A0AA38LDS3"/>
<evidence type="ECO:0000313" key="3">
    <source>
        <dbReference type="Proteomes" id="UP000824469"/>
    </source>
</evidence>
<dbReference type="GO" id="GO:0016020">
    <property type="term" value="C:membrane"/>
    <property type="evidence" value="ECO:0007669"/>
    <property type="project" value="TreeGrafter"/>
</dbReference>
<dbReference type="PANTHER" id="PTHR14208">
    <property type="entry name" value="BASIC LEUCINE ZIPPER AND W2 DOMAIN-CONTAINING PROTEIN"/>
    <property type="match status" value="1"/>
</dbReference>
<accession>A0AA38LDS3</accession>
<dbReference type="PANTHER" id="PTHR14208:SF2">
    <property type="entry name" value="PROTEIN KRASAVIETZ"/>
    <property type="match status" value="1"/>
</dbReference>
<evidence type="ECO:0000259" key="1">
    <source>
        <dbReference type="Pfam" id="PF25504"/>
    </source>
</evidence>
<comment type="caution">
    <text evidence="2">The sequence shown here is derived from an EMBL/GenBank/DDBJ whole genome shotgun (WGS) entry which is preliminary data.</text>
</comment>
<feature type="non-terminal residue" evidence="2">
    <location>
        <position position="1"/>
    </location>
</feature>
<feature type="domain" description="5MP1/2-like HEAT" evidence="1">
    <location>
        <begin position="105"/>
        <end position="192"/>
    </location>
</feature>
<proteinExistence type="predicted"/>
<dbReference type="EMBL" id="JAHRHJ020000004">
    <property type="protein sequence ID" value="KAH9318005.1"/>
    <property type="molecule type" value="Genomic_DNA"/>
</dbReference>
<reference evidence="2 3" key="1">
    <citation type="journal article" date="2021" name="Nat. Plants">
        <title>The Taxus genome provides insights into paclitaxel biosynthesis.</title>
        <authorList>
            <person name="Xiong X."/>
            <person name="Gou J."/>
            <person name="Liao Q."/>
            <person name="Li Y."/>
            <person name="Zhou Q."/>
            <person name="Bi G."/>
            <person name="Li C."/>
            <person name="Du R."/>
            <person name="Wang X."/>
            <person name="Sun T."/>
            <person name="Guo L."/>
            <person name="Liang H."/>
            <person name="Lu P."/>
            <person name="Wu Y."/>
            <person name="Zhang Z."/>
            <person name="Ro D.K."/>
            <person name="Shang Y."/>
            <person name="Huang S."/>
            <person name="Yan J."/>
        </authorList>
    </citation>
    <scope>NUCLEOTIDE SEQUENCE [LARGE SCALE GENOMIC DNA]</scope>
    <source>
        <strain evidence="2">Ta-2019</strain>
    </source>
</reference>
<dbReference type="InterPro" id="IPR051245">
    <property type="entry name" value="eIF5-mimic_regulator"/>
</dbReference>
<organism evidence="2 3">
    <name type="scientific">Taxus chinensis</name>
    <name type="common">Chinese yew</name>
    <name type="synonym">Taxus wallichiana var. chinensis</name>
    <dbReference type="NCBI Taxonomy" id="29808"/>
    <lineage>
        <taxon>Eukaryota</taxon>
        <taxon>Viridiplantae</taxon>
        <taxon>Streptophyta</taxon>
        <taxon>Embryophyta</taxon>
        <taxon>Tracheophyta</taxon>
        <taxon>Spermatophyta</taxon>
        <taxon>Pinopsida</taxon>
        <taxon>Pinidae</taxon>
        <taxon>Conifers II</taxon>
        <taxon>Cupressales</taxon>
        <taxon>Taxaceae</taxon>
        <taxon>Taxus</taxon>
    </lineage>
</organism>
<dbReference type="GO" id="GO:0005737">
    <property type="term" value="C:cytoplasm"/>
    <property type="evidence" value="ECO:0007669"/>
    <property type="project" value="TreeGrafter"/>
</dbReference>
<dbReference type="Proteomes" id="UP000824469">
    <property type="component" value="Unassembled WGS sequence"/>
</dbReference>
<name>A0AA38LDS3_TAXCH</name>
<dbReference type="InterPro" id="IPR057397">
    <property type="entry name" value="HEAT_5MP1_2"/>
</dbReference>